<evidence type="ECO:0000256" key="4">
    <source>
        <dbReference type="ARBA" id="ARBA00022676"/>
    </source>
</evidence>
<protein>
    <recommendedName>
        <fullName evidence="12">Glycosyltransferase RgtA/B/C/D-like domain-containing protein</fullName>
    </recommendedName>
</protein>
<dbReference type="GO" id="GO:0031501">
    <property type="term" value="C:mannosyltransferase complex"/>
    <property type="evidence" value="ECO:0007669"/>
    <property type="project" value="TreeGrafter"/>
</dbReference>
<dbReference type="GO" id="GO:0006506">
    <property type="term" value="P:GPI anchor biosynthetic process"/>
    <property type="evidence" value="ECO:0007669"/>
    <property type="project" value="UniProtKB-UniPathway"/>
</dbReference>
<name>A0A381Q0L5_9ZZZZ</name>
<dbReference type="AlphaFoldDB" id="A0A381Q0L5"/>
<feature type="non-terminal residue" evidence="11">
    <location>
        <position position="1"/>
    </location>
</feature>
<dbReference type="EMBL" id="UINC01001154">
    <property type="protein sequence ID" value="SUZ72670.1"/>
    <property type="molecule type" value="Genomic_DNA"/>
</dbReference>
<feature type="transmembrane region" description="Helical" evidence="10">
    <location>
        <begin position="246"/>
        <end position="263"/>
    </location>
</feature>
<feature type="transmembrane region" description="Helical" evidence="10">
    <location>
        <begin position="181"/>
        <end position="202"/>
    </location>
</feature>
<keyword evidence="6 10" id="KW-0812">Transmembrane</keyword>
<evidence type="ECO:0000256" key="10">
    <source>
        <dbReference type="SAM" id="Phobius"/>
    </source>
</evidence>
<evidence type="ECO:0000313" key="11">
    <source>
        <dbReference type="EMBL" id="SUZ72670.1"/>
    </source>
</evidence>
<evidence type="ECO:0000256" key="5">
    <source>
        <dbReference type="ARBA" id="ARBA00022679"/>
    </source>
</evidence>
<reference evidence="11" key="1">
    <citation type="submission" date="2018-05" db="EMBL/GenBank/DDBJ databases">
        <authorList>
            <person name="Lanie J.A."/>
            <person name="Ng W.-L."/>
            <person name="Kazmierczak K.M."/>
            <person name="Andrzejewski T.M."/>
            <person name="Davidsen T.M."/>
            <person name="Wayne K.J."/>
            <person name="Tettelin H."/>
            <person name="Glass J.I."/>
            <person name="Rusch D."/>
            <person name="Podicherti R."/>
            <person name="Tsui H.-C.T."/>
            <person name="Winkler M.E."/>
        </authorList>
    </citation>
    <scope>NUCLEOTIDE SEQUENCE</scope>
</reference>
<evidence type="ECO:0000256" key="3">
    <source>
        <dbReference type="ARBA" id="ARBA00022502"/>
    </source>
</evidence>
<keyword evidence="9 10" id="KW-0472">Membrane</keyword>
<sequence>VAAAYGLARLLEGGSGSRTARGLIAWDGDWYISILTHGYDGVAREGARFFPGYVLVGRLFDVVLPGGPVTALLLVANVASLVATVLVFRLALAETADRATALRAAWALSLFPSAFVLVWAYGEGLFLALALGVLLAARRERWWWCAVMGLAAGLVRPTGALLALAVAAAACRPTSVVPQRVVARVAAVAGGPVGTLAFVWWVSSRFDEAFLPLTVQRELRGDPRNPLARLVEGLADLGRSTTWTDGLHAVAAVVVLVVLVALFRAWPARYGVLAGACLLVALAADNLNSLERYVFNGVPVVLGVATLAGYRRFGQLVPVVSGAAMVVLATAAWTGSYVP</sequence>
<organism evidence="11">
    <name type="scientific">marine metagenome</name>
    <dbReference type="NCBI Taxonomy" id="408172"/>
    <lineage>
        <taxon>unclassified sequences</taxon>
        <taxon>metagenomes</taxon>
        <taxon>ecological metagenomes</taxon>
    </lineage>
</organism>
<keyword evidence="7" id="KW-0256">Endoplasmic reticulum</keyword>
<evidence type="ECO:0000256" key="6">
    <source>
        <dbReference type="ARBA" id="ARBA00022692"/>
    </source>
</evidence>
<feature type="transmembrane region" description="Helical" evidence="10">
    <location>
        <begin position="317"/>
        <end position="338"/>
    </location>
</feature>
<keyword evidence="4" id="KW-0328">Glycosyltransferase</keyword>
<evidence type="ECO:0000256" key="1">
    <source>
        <dbReference type="ARBA" id="ARBA00004477"/>
    </source>
</evidence>
<evidence type="ECO:0000256" key="7">
    <source>
        <dbReference type="ARBA" id="ARBA00022824"/>
    </source>
</evidence>
<dbReference type="GO" id="GO:0005789">
    <property type="term" value="C:endoplasmic reticulum membrane"/>
    <property type="evidence" value="ECO:0007669"/>
    <property type="project" value="UniProtKB-SubCell"/>
</dbReference>
<gene>
    <name evidence="11" type="ORF">METZ01_LOCUS25524</name>
</gene>
<evidence type="ECO:0008006" key="12">
    <source>
        <dbReference type="Google" id="ProtNLM"/>
    </source>
</evidence>
<comment type="subcellular location">
    <subcellularLocation>
        <location evidence="1">Endoplasmic reticulum membrane</location>
        <topology evidence="1">Multi-pass membrane protein</topology>
    </subcellularLocation>
</comment>
<dbReference type="UniPathway" id="UPA00196"/>
<dbReference type="GO" id="GO:0004376">
    <property type="term" value="F:GPI mannosyltransferase activity"/>
    <property type="evidence" value="ECO:0007669"/>
    <property type="project" value="InterPro"/>
</dbReference>
<dbReference type="PANTHER" id="PTHR12468:SF2">
    <property type="entry name" value="GPI MANNOSYLTRANSFERASE 2"/>
    <property type="match status" value="1"/>
</dbReference>
<dbReference type="GO" id="GO:0000009">
    <property type="term" value="F:alpha-1,6-mannosyltransferase activity"/>
    <property type="evidence" value="ECO:0007669"/>
    <property type="project" value="InterPro"/>
</dbReference>
<feature type="transmembrane region" description="Helical" evidence="10">
    <location>
        <begin position="69"/>
        <end position="92"/>
    </location>
</feature>
<evidence type="ECO:0000256" key="8">
    <source>
        <dbReference type="ARBA" id="ARBA00022989"/>
    </source>
</evidence>
<feature type="transmembrane region" description="Helical" evidence="10">
    <location>
        <begin position="270"/>
        <end position="287"/>
    </location>
</feature>
<comment type="pathway">
    <text evidence="2">Glycolipid biosynthesis; glycosylphosphatidylinositol-anchor biosynthesis.</text>
</comment>
<keyword evidence="3" id="KW-0337">GPI-anchor biosynthesis</keyword>
<feature type="transmembrane region" description="Helical" evidence="10">
    <location>
        <begin position="293"/>
        <end position="310"/>
    </location>
</feature>
<evidence type="ECO:0000256" key="2">
    <source>
        <dbReference type="ARBA" id="ARBA00004687"/>
    </source>
</evidence>
<evidence type="ECO:0000256" key="9">
    <source>
        <dbReference type="ARBA" id="ARBA00023136"/>
    </source>
</evidence>
<dbReference type="PANTHER" id="PTHR12468">
    <property type="entry name" value="GPI MANNOSYLTRANSFERASE 2"/>
    <property type="match status" value="1"/>
</dbReference>
<keyword evidence="5" id="KW-0808">Transferase</keyword>
<keyword evidence="8 10" id="KW-1133">Transmembrane helix</keyword>
<accession>A0A381Q0L5</accession>
<dbReference type="InterPro" id="IPR007315">
    <property type="entry name" value="PIG-V/Gpi18"/>
</dbReference>
<proteinExistence type="predicted"/>
<feature type="transmembrane region" description="Helical" evidence="10">
    <location>
        <begin position="141"/>
        <end position="169"/>
    </location>
</feature>